<dbReference type="OrthoDB" id="514777at2759"/>
<feature type="compositionally biased region" description="Acidic residues" evidence="4">
    <location>
        <begin position="205"/>
        <end position="215"/>
    </location>
</feature>
<dbReference type="STRING" id="946122.A0A0C2WUQ3"/>
<dbReference type="Gene3D" id="1.25.40.180">
    <property type="match status" value="1"/>
</dbReference>
<dbReference type="HOGENOM" id="CLU_029620_0_0_1"/>
<dbReference type="GO" id="GO:0003743">
    <property type="term" value="F:translation initiation factor activity"/>
    <property type="evidence" value="ECO:0007669"/>
    <property type="project" value="UniProtKB-KW"/>
</dbReference>
<gene>
    <name evidence="6" type="ORF">M378DRAFT_168101</name>
</gene>
<feature type="chain" id="PRO_5002158465" evidence="5">
    <location>
        <begin position="25"/>
        <end position="473"/>
    </location>
</feature>
<keyword evidence="7" id="KW-1185">Reference proteome</keyword>
<dbReference type="AlphaFoldDB" id="A0A0C2WUQ3"/>
<dbReference type="GO" id="GO:0016281">
    <property type="term" value="C:eukaryotic translation initiation factor 4F complex"/>
    <property type="evidence" value="ECO:0007669"/>
    <property type="project" value="TreeGrafter"/>
</dbReference>
<organism evidence="6 7">
    <name type="scientific">Amanita muscaria (strain Koide BX008)</name>
    <dbReference type="NCBI Taxonomy" id="946122"/>
    <lineage>
        <taxon>Eukaryota</taxon>
        <taxon>Fungi</taxon>
        <taxon>Dikarya</taxon>
        <taxon>Basidiomycota</taxon>
        <taxon>Agaricomycotina</taxon>
        <taxon>Agaricomycetes</taxon>
        <taxon>Agaricomycetidae</taxon>
        <taxon>Agaricales</taxon>
        <taxon>Pluteineae</taxon>
        <taxon>Amanitaceae</taxon>
        <taxon>Amanita</taxon>
    </lineage>
</organism>
<feature type="signal peptide" evidence="5">
    <location>
        <begin position="1"/>
        <end position="24"/>
    </location>
</feature>
<evidence type="ECO:0000256" key="5">
    <source>
        <dbReference type="SAM" id="SignalP"/>
    </source>
</evidence>
<evidence type="ECO:0000256" key="2">
    <source>
        <dbReference type="ARBA" id="ARBA00022540"/>
    </source>
</evidence>
<feature type="region of interest" description="Disordered" evidence="4">
    <location>
        <begin position="128"/>
        <end position="233"/>
    </location>
</feature>
<comment type="similarity">
    <text evidence="1">Belongs to the eukaryotic initiation factor 4G family.</text>
</comment>
<reference evidence="6 7" key="1">
    <citation type="submission" date="2014-04" db="EMBL/GenBank/DDBJ databases">
        <title>Evolutionary Origins and Diversification of the Mycorrhizal Mutualists.</title>
        <authorList>
            <consortium name="DOE Joint Genome Institute"/>
            <consortium name="Mycorrhizal Genomics Consortium"/>
            <person name="Kohler A."/>
            <person name="Kuo A."/>
            <person name="Nagy L.G."/>
            <person name="Floudas D."/>
            <person name="Copeland A."/>
            <person name="Barry K.W."/>
            <person name="Cichocki N."/>
            <person name="Veneault-Fourrey C."/>
            <person name="LaButti K."/>
            <person name="Lindquist E.A."/>
            <person name="Lipzen A."/>
            <person name="Lundell T."/>
            <person name="Morin E."/>
            <person name="Murat C."/>
            <person name="Riley R."/>
            <person name="Ohm R."/>
            <person name="Sun H."/>
            <person name="Tunlid A."/>
            <person name="Henrissat B."/>
            <person name="Grigoriev I.V."/>
            <person name="Hibbett D.S."/>
            <person name="Martin F."/>
        </authorList>
    </citation>
    <scope>NUCLEOTIDE SEQUENCE [LARGE SCALE GENOMIC DNA]</scope>
    <source>
        <strain evidence="6 7">Koide BX008</strain>
    </source>
</reference>
<dbReference type="PANTHER" id="PTHR23253:SF9">
    <property type="entry name" value="EUKARYOTIC TRANSLATION INITIATION FACTOR 4 GAMMA 2"/>
    <property type="match status" value="1"/>
</dbReference>
<keyword evidence="3" id="KW-0648">Protein biosynthesis</keyword>
<dbReference type="InParanoid" id="A0A0C2WUQ3"/>
<keyword evidence="2" id="KW-0396">Initiation factor</keyword>
<feature type="compositionally biased region" description="Basic and acidic residues" evidence="4">
    <location>
        <begin position="87"/>
        <end position="100"/>
    </location>
</feature>
<dbReference type="GO" id="GO:0003729">
    <property type="term" value="F:mRNA binding"/>
    <property type="evidence" value="ECO:0007669"/>
    <property type="project" value="TreeGrafter"/>
</dbReference>
<accession>A0A0C2WUQ3</accession>
<dbReference type="EMBL" id="KN818298">
    <property type="protein sequence ID" value="KIL60496.1"/>
    <property type="molecule type" value="Genomic_DNA"/>
</dbReference>
<name>A0A0C2WUQ3_AMAMK</name>
<dbReference type="InterPro" id="IPR016024">
    <property type="entry name" value="ARM-type_fold"/>
</dbReference>
<evidence type="ECO:0000313" key="6">
    <source>
        <dbReference type="EMBL" id="KIL60496.1"/>
    </source>
</evidence>
<sequence length="473" mass="51926">MIVLGRQYNILGVLLIGYATLCQATTPLSSEEGRRLGVEDVVNIYRIRHELYGSAASAFTPVSFEDALEKVRISLSNEEQEDEKDLEAERADPDLDDKQSSEWTDAGSVAASPKSVAEDVVSLTADTHAGTDGLESDGHVIGSSYADPASQTSPAEKDKKTVDPGTSYTSGPVSEQEQSCVNTISLPLETPLHAPPSAEGPEVQEAPEFEEEQFDELSPGDSPTLDASSSRSSSIPIIIPSDVHVPESSGSAGHVFWFLDELATNNFDAVTNSILQWFKAMQPMPNSQILYQIAQSIVEKAIAEQHGQCDILVRLCKEMVKRLSDVKDPKGKVTSGGFLFRDYLGDVCHENLKAVAALAVTAGDYTTGVRRLPIIEFIGKLAKPSVKMWTLGIIDKWVTALLDANDEEKVATLCMLMERAGPLWHTSPKKKFRTHTNRWFQEMSNVAQRTSKPRVRILLQDVIRRRNLGWVAK</sequence>
<keyword evidence="5" id="KW-0732">Signal</keyword>
<feature type="region of interest" description="Disordered" evidence="4">
    <location>
        <begin position="75"/>
        <end position="116"/>
    </location>
</feature>
<dbReference type="Proteomes" id="UP000054549">
    <property type="component" value="Unassembled WGS sequence"/>
</dbReference>
<proteinExistence type="inferred from homology"/>
<protein>
    <submittedName>
        <fullName evidence="6">Uncharacterized protein</fullName>
    </submittedName>
</protein>
<evidence type="ECO:0000313" key="7">
    <source>
        <dbReference type="Proteomes" id="UP000054549"/>
    </source>
</evidence>
<dbReference type="SUPFAM" id="SSF48371">
    <property type="entry name" value="ARM repeat"/>
    <property type="match status" value="1"/>
</dbReference>
<evidence type="ECO:0000256" key="3">
    <source>
        <dbReference type="ARBA" id="ARBA00022917"/>
    </source>
</evidence>
<feature type="compositionally biased region" description="Polar residues" evidence="4">
    <location>
        <begin position="164"/>
        <end position="185"/>
    </location>
</feature>
<dbReference type="PANTHER" id="PTHR23253">
    <property type="entry name" value="EUKARYOTIC TRANSLATION INITIATION FACTOR 4 GAMMA"/>
    <property type="match status" value="1"/>
</dbReference>
<evidence type="ECO:0000256" key="4">
    <source>
        <dbReference type="SAM" id="MobiDB-lite"/>
    </source>
</evidence>
<evidence type="ECO:0000256" key="1">
    <source>
        <dbReference type="ARBA" id="ARBA00005775"/>
    </source>
</evidence>